<evidence type="ECO:0000256" key="4">
    <source>
        <dbReference type="ARBA" id="ARBA00022801"/>
    </source>
</evidence>
<dbReference type="GO" id="GO:0042132">
    <property type="term" value="F:fructose 1,6-bisphosphate 1-phosphatase activity"/>
    <property type="evidence" value="ECO:0007669"/>
    <property type="project" value="UniProtKB-EC"/>
</dbReference>
<comment type="catalytic activity">
    <reaction evidence="1">
        <text>beta-D-fructose 1,6-bisphosphate + H2O = beta-D-fructose 6-phosphate + phosphate</text>
        <dbReference type="Rhea" id="RHEA:11064"/>
        <dbReference type="ChEBI" id="CHEBI:15377"/>
        <dbReference type="ChEBI" id="CHEBI:32966"/>
        <dbReference type="ChEBI" id="CHEBI:43474"/>
        <dbReference type="ChEBI" id="CHEBI:57634"/>
        <dbReference type="EC" id="3.1.3.11"/>
    </reaction>
</comment>
<reference evidence="10 11" key="1">
    <citation type="submission" date="2016-12" db="EMBL/GenBank/DDBJ databases">
        <title>Isolation and genomic insights into novel planktonic Zetaproteobacteria from stratified waters of the Chesapeake Bay.</title>
        <authorList>
            <person name="McAllister S.M."/>
            <person name="Kato S."/>
            <person name="Chan C.S."/>
            <person name="Chiu B.K."/>
            <person name="Field E.K."/>
        </authorList>
    </citation>
    <scope>NUCLEOTIDE SEQUENCE [LARGE SCALE GENOMIC DNA]</scope>
    <source>
        <strain evidence="10 11">CP-5</strain>
    </source>
</reference>
<dbReference type="AlphaFoldDB" id="A0A2K8KYM4"/>
<dbReference type="Gene3D" id="3.40.190.90">
    <property type="match status" value="1"/>
</dbReference>
<keyword evidence="11" id="KW-1185">Reference proteome</keyword>
<keyword evidence="4 10" id="KW-0378">Hydrolase</keyword>
<dbReference type="NCBIfam" id="TIGR00330">
    <property type="entry name" value="glpX"/>
    <property type="match status" value="1"/>
</dbReference>
<dbReference type="PANTHER" id="PTHR30447:SF0">
    <property type="entry name" value="FRUCTOSE-1,6-BISPHOSPHATASE 1 CLASS 2-RELATED"/>
    <property type="match status" value="1"/>
</dbReference>
<feature type="binding site" evidence="9">
    <location>
        <position position="122"/>
    </location>
    <ligand>
        <name>substrate</name>
    </ligand>
</feature>
<evidence type="ECO:0000256" key="5">
    <source>
        <dbReference type="ARBA" id="ARBA00023211"/>
    </source>
</evidence>
<dbReference type="SUPFAM" id="SSF56655">
    <property type="entry name" value="Carbohydrate phosphatase"/>
    <property type="match status" value="1"/>
</dbReference>
<dbReference type="EMBL" id="CP018799">
    <property type="protein sequence ID" value="ATX80023.1"/>
    <property type="molecule type" value="Genomic_DNA"/>
</dbReference>
<evidence type="ECO:0000313" key="10">
    <source>
        <dbReference type="EMBL" id="ATX80023.1"/>
    </source>
</evidence>
<evidence type="ECO:0000256" key="7">
    <source>
        <dbReference type="PIRNR" id="PIRNR004532"/>
    </source>
</evidence>
<dbReference type="KEGG" id="maes:Ga0123461_1610"/>
<evidence type="ECO:0000256" key="9">
    <source>
        <dbReference type="PIRSR" id="PIRSR004532-2"/>
    </source>
</evidence>
<evidence type="ECO:0000256" key="3">
    <source>
        <dbReference type="ARBA" id="ARBA00022723"/>
    </source>
</evidence>
<evidence type="ECO:0000256" key="8">
    <source>
        <dbReference type="PIRSR" id="PIRSR004532-1"/>
    </source>
</evidence>
<feature type="binding site" evidence="8">
    <location>
        <position position="35"/>
    </location>
    <ligand>
        <name>Mn(2+)</name>
        <dbReference type="ChEBI" id="CHEBI:29035"/>
        <label>1</label>
    </ligand>
</feature>
<dbReference type="InterPro" id="IPR004464">
    <property type="entry name" value="FBPase_class-2/SBPase"/>
</dbReference>
<gene>
    <name evidence="10" type="ORF">Ga0123461_1610</name>
</gene>
<feature type="binding site" evidence="8">
    <location>
        <position position="215"/>
    </location>
    <ligand>
        <name>Mn(2+)</name>
        <dbReference type="ChEBI" id="CHEBI:29035"/>
        <label>2</label>
    </ligand>
</feature>
<dbReference type="GO" id="GO:0005829">
    <property type="term" value="C:cytosol"/>
    <property type="evidence" value="ECO:0007669"/>
    <property type="project" value="TreeGrafter"/>
</dbReference>
<evidence type="ECO:0000256" key="2">
    <source>
        <dbReference type="ARBA" id="ARBA00008989"/>
    </source>
</evidence>
<dbReference type="RefSeq" id="WP_100277846.1">
    <property type="nucleotide sequence ID" value="NZ_CP018799.1"/>
</dbReference>
<feature type="binding site" evidence="9">
    <location>
        <begin position="167"/>
        <end position="169"/>
    </location>
    <ligand>
        <name>substrate</name>
    </ligand>
</feature>
<sequence length="317" mass="33542">MGSVCDLKIDLVEVCEAAARACAPFVGSGQKDEGDGLAVDAMRERINQVKMKGVVVIGEGAKDEAPALYDDEPVGTGEGIGVDIAVDPIEGTNLFAKDMPGSIVTLAAAPAGSMYRPGACFYMDKQVYPKAARGKIDPEAPVADRLHALAKALGKDIKEIRVFILDKPRHKEMIQEVYACGAKVRLATDGDVNGAIQAVLNMGSDALFGIGGTPEGIVTACAARAMGAEMFGRMAPQKDFEIKLCEEEGIDTKRIITRDELVTSDDCMFVATGLTSGAYCHHVKVGSDADGRYMTTDTVVLSGSVGNIRRVQTTLHV</sequence>
<dbReference type="Gene3D" id="3.30.540.10">
    <property type="entry name" value="Fructose-1,6-Bisphosphatase, subunit A, domain 1"/>
    <property type="match status" value="1"/>
</dbReference>
<comment type="cofactor">
    <cofactor evidence="8">
        <name>Mn(2+)</name>
        <dbReference type="ChEBI" id="CHEBI:29035"/>
    </cofactor>
</comment>
<name>A0A2K8KYM4_MARES</name>
<dbReference type="GO" id="GO:0046872">
    <property type="term" value="F:metal ion binding"/>
    <property type="evidence" value="ECO:0007669"/>
    <property type="project" value="UniProtKB-KW"/>
</dbReference>
<dbReference type="PANTHER" id="PTHR30447">
    <property type="entry name" value="FRUCTOSE-1,6-BISPHOSPHATASE CLASS 2"/>
    <property type="match status" value="1"/>
</dbReference>
<feature type="binding site" evidence="9">
    <location>
        <begin position="90"/>
        <end position="92"/>
    </location>
    <ligand>
        <name>substrate</name>
    </ligand>
</feature>
<keyword evidence="3 8" id="KW-0479">Metal-binding</keyword>
<dbReference type="GO" id="GO:0006071">
    <property type="term" value="P:glycerol metabolic process"/>
    <property type="evidence" value="ECO:0007669"/>
    <property type="project" value="InterPro"/>
</dbReference>
<dbReference type="Pfam" id="PF03320">
    <property type="entry name" value="FBPase_glpX"/>
    <property type="match status" value="1"/>
</dbReference>
<evidence type="ECO:0000313" key="11">
    <source>
        <dbReference type="Proteomes" id="UP000231701"/>
    </source>
</evidence>
<dbReference type="GO" id="GO:0006094">
    <property type="term" value="P:gluconeogenesis"/>
    <property type="evidence" value="ECO:0007669"/>
    <property type="project" value="InterPro"/>
</dbReference>
<organism evidence="10 11">
    <name type="scientific">Mariprofundus aestuarium</name>
    <dbReference type="NCBI Taxonomy" id="1921086"/>
    <lineage>
        <taxon>Bacteria</taxon>
        <taxon>Pseudomonadati</taxon>
        <taxon>Pseudomonadota</taxon>
        <taxon>Candidatius Mariprofundia</taxon>
        <taxon>Mariprofundales</taxon>
        <taxon>Mariprofundaceae</taxon>
        <taxon>Mariprofundus</taxon>
    </lineage>
</organism>
<protein>
    <recommendedName>
        <fullName evidence="7">Fructose-1,6-bisphosphatase</fullName>
    </recommendedName>
</protein>
<keyword evidence="5 8" id="KW-0464">Manganese</keyword>
<feature type="binding site" evidence="9">
    <location>
        <begin position="189"/>
        <end position="191"/>
    </location>
    <ligand>
        <name>substrate</name>
    </ligand>
</feature>
<feature type="binding site" evidence="8">
    <location>
        <position position="87"/>
    </location>
    <ligand>
        <name>Mn(2+)</name>
        <dbReference type="ChEBI" id="CHEBI:29035"/>
        <label>2</label>
    </ligand>
</feature>
<feature type="binding site" evidence="9">
    <location>
        <position position="212"/>
    </location>
    <ligand>
        <name>substrate</name>
    </ligand>
</feature>
<accession>A0A2K8KYM4</accession>
<evidence type="ECO:0000256" key="1">
    <source>
        <dbReference type="ARBA" id="ARBA00001273"/>
    </source>
</evidence>
<evidence type="ECO:0000256" key="6">
    <source>
        <dbReference type="ARBA" id="ARBA00023277"/>
    </source>
</evidence>
<comment type="similarity">
    <text evidence="2 7">Belongs to the FBPase class 2 family.</text>
</comment>
<dbReference type="PIRSF" id="PIRSF004532">
    <property type="entry name" value="GlpX"/>
    <property type="match status" value="1"/>
</dbReference>
<feature type="binding site" evidence="8">
    <location>
        <position position="90"/>
    </location>
    <ligand>
        <name>Mn(2+)</name>
        <dbReference type="ChEBI" id="CHEBI:29035"/>
        <label>2</label>
    </ligand>
</feature>
<keyword evidence="6 7" id="KW-0119">Carbohydrate metabolism</keyword>
<dbReference type="GO" id="GO:0030388">
    <property type="term" value="P:fructose 1,6-bisphosphate metabolic process"/>
    <property type="evidence" value="ECO:0007669"/>
    <property type="project" value="TreeGrafter"/>
</dbReference>
<dbReference type="Proteomes" id="UP000231701">
    <property type="component" value="Chromosome"/>
</dbReference>
<feature type="binding site" evidence="8">
    <location>
        <position position="59"/>
    </location>
    <ligand>
        <name>Mn(2+)</name>
        <dbReference type="ChEBI" id="CHEBI:29035"/>
        <label>1</label>
    </ligand>
</feature>
<proteinExistence type="inferred from homology"/>
<dbReference type="OrthoDB" id="5291030at2"/>